<evidence type="ECO:0000259" key="7">
    <source>
        <dbReference type="Pfam" id="PF10189"/>
    </source>
</evidence>
<feature type="compositionally biased region" description="Low complexity" evidence="6">
    <location>
        <begin position="1355"/>
        <end position="1378"/>
    </location>
</feature>
<evidence type="ECO:0000313" key="9">
    <source>
        <dbReference type="EMBL" id="GAA50283.1"/>
    </source>
</evidence>
<dbReference type="EMBL" id="DF143030">
    <property type="protein sequence ID" value="GAA50283.1"/>
    <property type="molecule type" value="Genomic_DNA"/>
</dbReference>
<dbReference type="PANTHER" id="PTHR13587">
    <property type="entry name" value="INTEGRATOR COMPLEX SUBUNIT 3"/>
    <property type="match status" value="1"/>
</dbReference>
<proteinExistence type="inferred from homology"/>
<evidence type="ECO:0000256" key="2">
    <source>
        <dbReference type="ARBA" id="ARBA00004496"/>
    </source>
</evidence>
<keyword evidence="4" id="KW-0963">Cytoplasm</keyword>
<dbReference type="PANTHER" id="PTHR13587:SF7">
    <property type="entry name" value="INTEGRATOR COMPLEX SUBUNIT 3"/>
    <property type="match status" value="1"/>
</dbReference>
<reference evidence="9" key="1">
    <citation type="journal article" date="2011" name="Genome Biol.">
        <title>The draft genome of the carcinogenic human liver fluke Clonorchis sinensis.</title>
        <authorList>
            <person name="Wang X."/>
            <person name="Chen W."/>
            <person name="Huang Y."/>
            <person name="Sun J."/>
            <person name="Men J."/>
            <person name="Liu H."/>
            <person name="Luo F."/>
            <person name="Guo L."/>
            <person name="Lv X."/>
            <person name="Deng C."/>
            <person name="Zhou C."/>
            <person name="Fan Y."/>
            <person name="Li X."/>
            <person name="Huang L."/>
            <person name="Hu Y."/>
            <person name="Liang C."/>
            <person name="Hu X."/>
            <person name="Xu J."/>
            <person name="Yu X."/>
        </authorList>
    </citation>
    <scope>NUCLEOTIDE SEQUENCE [LARGE SCALE GENOMIC DNA]</scope>
    <source>
        <strain evidence="9">Henan</strain>
    </source>
</reference>
<feature type="region of interest" description="Disordered" evidence="6">
    <location>
        <begin position="462"/>
        <end position="525"/>
    </location>
</feature>
<dbReference type="GO" id="GO:0005634">
    <property type="term" value="C:nucleus"/>
    <property type="evidence" value="ECO:0007669"/>
    <property type="project" value="UniProtKB-SubCell"/>
</dbReference>
<name>G7YBE9_CLOSI</name>
<dbReference type="Pfam" id="PF24566">
    <property type="entry name" value="HEAT_Ints3_C"/>
    <property type="match status" value="1"/>
</dbReference>
<keyword evidence="10" id="KW-1185">Reference proteome</keyword>
<comment type="subcellular location">
    <subcellularLocation>
        <location evidence="2">Cytoplasm</location>
    </subcellularLocation>
    <subcellularLocation>
        <location evidence="1">Nucleus</location>
    </subcellularLocation>
</comment>
<accession>G7YBE9</accession>
<feature type="region of interest" description="Disordered" evidence="6">
    <location>
        <begin position="1175"/>
        <end position="1230"/>
    </location>
</feature>
<feature type="compositionally biased region" description="Polar residues" evidence="6">
    <location>
        <begin position="1303"/>
        <end position="1312"/>
    </location>
</feature>
<evidence type="ECO:0000256" key="5">
    <source>
        <dbReference type="ARBA" id="ARBA00023242"/>
    </source>
</evidence>
<evidence type="ECO:0000259" key="8">
    <source>
        <dbReference type="Pfam" id="PF24566"/>
    </source>
</evidence>
<organism evidence="9 10">
    <name type="scientific">Clonorchis sinensis</name>
    <name type="common">Chinese liver fluke</name>
    <dbReference type="NCBI Taxonomy" id="79923"/>
    <lineage>
        <taxon>Eukaryota</taxon>
        <taxon>Metazoa</taxon>
        <taxon>Spiralia</taxon>
        <taxon>Lophotrochozoa</taxon>
        <taxon>Platyhelminthes</taxon>
        <taxon>Trematoda</taxon>
        <taxon>Digenea</taxon>
        <taxon>Opisthorchiida</taxon>
        <taxon>Opisthorchiata</taxon>
        <taxon>Opisthorchiidae</taxon>
        <taxon>Clonorchis</taxon>
    </lineage>
</organism>
<evidence type="ECO:0000256" key="6">
    <source>
        <dbReference type="SAM" id="MobiDB-lite"/>
    </source>
</evidence>
<dbReference type="Proteomes" id="UP000008909">
    <property type="component" value="Unassembled WGS sequence"/>
</dbReference>
<feature type="region of interest" description="Disordered" evidence="6">
    <location>
        <begin position="1084"/>
        <end position="1112"/>
    </location>
</feature>
<dbReference type="InterPro" id="IPR056518">
    <property type="entry name" value="HEAT_Ints3_C"/>
</dbReference>
<feature type="domain" description="Ints3-like C-terminal" evidence="8">
    <location>
        <begin position="769"/>
        <end position="1173"/>
    </location>
</feature>
<dbReference type="GO" id="GO:0005737">
    <property type="term" value="C:cytoplasm"/>
    <property type="evidence" value="ECO:0007669"/>
    <property type="project" value="UniProtKB-SubCell"/>
</dbReference>
<feature type="region of interest" description="Disordered" evidence="6">
    <location>
        <begin position="639"/>
        <end position="667"/>
    </location>
</feature>
<protein>
    <submittedName>
        <fullName evidence="9">Integrator complex subunit 3</fullName>
    </submittedName>
</protein>
<evidence type="ECO:0000256" key="1">
    <source>
        <dbReference type="ARBA" id="ARBA00004123"/>
    </source>
</evidence>
<feature type="region of interest" description="Disordered" evidence="6">
    <location>
        <begin position="1292"/>
        <end position="1457"/>
    </location>
</feature>
<evidence type="ECO:0000256" key="3">
    <source>
        <dbReference type="ARBA" id="ARBA00006130"/>
    </source>
</evidence>
<dbReference type="Pfam" id="PF10189">
    <property type="entry name" value="Ints3_N"/>
    <property type="match status" value="1"/>
</dbReference>
<gene>
    <name evidence="9" type="ORF">CLF_104327</name>
</gene>
<feature type="domain" description="Integrator complex subunit 3 N-terminal" evidence="7">
    <location>
        <begin position="19"/>
        <end position="435"/>
    </location>
</feature>
<comment type="similarity">
    <text evidence="3">Belongs to the Integrator subunit 3 family.</text>
</comment>
<feature type="compositionally biased region" description="Basic and acidic residues" evidence="6">
    <location>
        <begin position="1430"/>
        <end position="1441"/>
    </location>
</feature>
<reference key="2">
    <citation type="submission" date="2011-10" db="EMBL/GenBank/DDBJ databases">
        <title>The genome and transcriptome sequence of Clonorchis sinensis provide insights into the carcinogenic liver fluke.</title>
        <authorList>
            <person name="Wang X."/>
            <person name="Huang Y."/>
            <person name="Chen W."/>
            <person name="Liu H."/>
            <person name="Guo L."/>
            <person name="Chen Y."/>
            <person name="Luo F."/>
            <person name="Zhou W."/>
            <person name="Sun J."/>
            <person name="Mao Q."/>
            <person name="Liang P."/>
            <person name="Zhou C."/>
            <person name="Tian Y."/>
            <person name="Men J."/>
            <person name="Lv X."/>
            <person name="Huang L."/>
            <person name="Zhou J."/>
            <person name="Hu Y."/>
            <person name="Li R."/>
            <person name="Zhang F."/>
            <person name="Lei H."/>
            <person name="Li X."/>
            <person name="Hu X."/>
            <person name="Liang C."/>
            <person name="Xu J."/>
            <person name="Wu Z."/>
            <person name="Yu X."/>
        </authorList>
    </citation>
    <scope>NUCLEOTIDE SEQUENCE</scope>
    <source>
        <strain>Henan</strain>
    </source>
</reference>
<sequence>MPIQDYGLLIQANRSGTEEEHRALQAGLLYLALTEPDRRRSYCTDIVLTSRDNLTYALSEMTRLVAETWPKMPQSVRTNLLSLLGELIVARASVEVLILHICRRMSSGDLSSGNLWLIETMVDLLEKNKDWLTSPERQAFLLPLIVFTFLRLIPDHHTSSAVLSSSQVAASTAQQPGSLATLRQRELNLTEELIRKHFDRCAQLGRDFIRLLHGVARLDPMRRLWDDILQNMPLLSSHFSSVADVLEITTPQCFTQTLIPHEMEQWARWMMKNVHCVPRVPVNRYQEFFQRKFFATPESQSLRVCLLRYIVTFFYPDNEMLASTLIPRWNVISWILSQSTCAVVTANAKLALFYDWLFFKPNGCIMNLEPALLAMMNHLTPRTQPIALSLVDFLVKIVGTYHAPMTDRIVAGVRSGLEEMIRLGVVKNINPLFEMLHRTSPDLLRALRSLLGCEPIVGAPSPGLTDVSGRLTNNDKPEVPVDGFAPHSPGIPTPQSSVPRRPSTPPLAGIKPKQTTSESGALSDPRLTRGQAAILAGALPSPTVTPIMDGSAKSIEPLVPVNPTSLSSVIHQPTVPIVIPTTPLADESKPKPVPKRHILHLPVGQNLANQTAQPEPILSELDLDRLDIDRITEEDARFARASWSPPPLPPSQPIVHGDKTDQLPETPESMELTIDNLRRRFQDYQLRYRYCVEPVDVNALIDLLEGPIRNALEAFRDLAIRFGLVRNMSGGMVCADRGGDEPDLDLLNGEVDKRTSSVRLRSASVLVDLCVAMENLVQAVLAEDCFDDLDIAGRTAGVVCELLFPLFAERLMPAGTEWSEEQLEDCLQFPIFVPFRHLWEMNPGDPKRELLLLLLTEMQTKQPRLGYHLLFFLKVSNVNDETMTIYRNFCASQENPNLRDSLFKDMQLLADDNRRLFAYLLPDVYTVFASELMNDAGFMHLVVSTLDPSMCNTLICEIVRGHMNMFQSDDLSPLLKASLQWNSIEQFFFWQLINAHEIPTRSFLPLVKCVEPAKHPEATANLILLFKLEKPSFELVRALLSRPGPNDALSVTALHFWSCPDNQHASRFASILKSMIMTPLSQRAEGSLGGVGSSSSARDARDKRRNGGSKHVSPENCVDLPLILTHLDAMRRNCRNISLLQDEDVQLALQSVANSRKVPLSVKDHFSDLLALAEDQPSAPTGSSKGSEDSLSPDALHRLSGASIGSDTGKRLSFSGRTVQMGSKGGHSLRNLDSRRAAEHSHPHDGLSSTALCTWKPKIVPSVRHESPDCVCVNVAAFQSRILFPAERRQLPVAGSATKRSSRTSANQNSNGAGADSDNEDNEAMSSTGSSSDSSDEEDEKPSVASGNRKKRNSRNSSPSGSSRQSDQSSSKSSSGKRVVTSEGSKDRRPSSKRALNRFESTLNKSDDDDDEDDEDKGLEVVVLEEDSGDEKNNDDSEKVRPPKRRKTSGRRFVLDD</sequence>
<keyword evidence="5" id="KW-0539">Nucleus</keyword>
<dbReference type="InterPro" id="IPR019333">
    <property type="entry name" value="INTS3_N"/>
</dbReference>
<feature type="compositionally biased region" description="Acidic residues" evidence="6">
    <location>
        <begin position="1407"/>
        <end position="1429"/>
    </location>
</feature>
<evidence type="ECO:0000313" key="10">
    <source>
        <dbReference type="Proteomes" id="UP000008909"/>
    </source>
</evidence>
<dbReference type="InterPro" id="IPR045334">
    <property type="entry name" value="INTS3"/>
</dbReference>
<evidence type="ECO:0000256" key="4">
    <source>
        <dbReference type="ARBA" id="ARBA00022490"/>
    </source>
</evidence>